<dbReference type="InterPro" id="IPR052958">
    <property type="entry name" value="IFN-induced_PKR_regulator"/>
</dbReference>
<gene>
    <name evidence="1" type="ORF">MEUPH1_LOCUS24344</name>
</gene>
<reference evidence="1 2" key="1">
    <citation type="submission" date="2023-01" db="EMBL/GenBank/DDBJ databases">
        <authorList>
            <person name="Whitehead M."/>
        </authorList>
    </citation>
    <scope>NUCLEOTIDE SEQUENCE [LARGE SCALE GENOMIC DNA]</scope>
</reference>
<proteinExistence type="predicted"/>
<dbReference type="SUPFAM" id="SSF53098">
    <property type="entry name" value="Ribonuclease H-like"/>
    <property type="match status" value="1"/>
</dbReference>
<dbReference type="Proteomes" id="UP001160148">
    <property type="component" value="Unassembled WGS sequence"/>
</dbReference>
<organism evidence="1 2">
    <name type="scientific">Macrosiphum euphorbiae</name>
    <name type="common">potato aphid</name>
    <dbReference type="NCBI Taxonomy" id="13131"/>
    <lineage>
        <taxon>Eukaryota</taxon>
        <taxon>Metazoa</taxon>
        <taxon>Ecdysozoa</taxon>
        <taxon>Arthropoda</taxon>
        <taxon>Hexapoda</taxon>
        <taxon>Insecta</taxon>
        <taxon>Pterygota</taxon>
        <taxon>Neoptera</taxon>
        <taxon>Paraneoptera</taxon>
        <taxon>Hemiptera</taxon>
        <taxon>Sternorrhyncha</taxon>
        <taxon>Aphidomorpha</taxon>
        <taxon>Aphidoidea</taxon>
        <taxon>Aphididae</taxon>
        <taxon>Macrosiphini</taxon>
        <taxon>Macrosiphum</taxon>
    </lineage>
</organism>
<name>A0AAV0XRW8_9HEMI</name>
<keyword evidence="2" id="KW-1185">Reference proteome</keyword>
<evidence type="ECO:0000313" key="2">
    <source>
        <dbReference type="Proteomes" id="UP001160148"/>
    </source>
</evidence>
<dbReference type="PANTHER" id="PTHR46289">
    <property type="entry name" value="52 KDA REPRESSOR OF THE INHIBITOR OF THE PROTEIN KINASE-LIKE PROTEIN-RELATED"/>
    <property type="match status" value="1"/>
</dbReference>
<evidence type="ECO:0008006" key="3">
    <source>
        <dbReference type="Google" id="ProtNLM"/>
    </source>
</evidence>
<sequence length="289" mass="33071">MDAGDAILIDHFKTCTSKTKYTSFESINNSMAFSIMADETADISGKEQMSLGVHYFGTSTMSIKDEFLGFTELKKLNAEAIASSILEFSNNVGLNMIKLVGLGFDRCSIWQGKKMESNILRRRLVPKIALLCETRWSEKYKSIRLFYENFIAIKTALDELAVNKDINSSTRSRAFQLSCASSKDTFVVCLIIISTYSSILEPVFNKLQSVKTNLYTVHQYIKTSLLSILRMHRTQCDRHFNNIFETIKKTTNNLDIEIKIPRPSNKQIAQIITLPHLNNTIEFHYFYHI</sequence>
<protein>
    <recommendedName>
        <fullName evidence="3">DUF4371 domain-containing protein</fullName>
    </recommendedName>
</protein>
<dbReference type="InterPro" id="IPR012337">
    <property type="entry name" value="RNaseH-like_sf"/>
</dbReference>
<evidence type="ECO:0000313" key="1">
    <source>
        <dbReference type="EMBL" id="CAI6370197.1"/>
    </source>
</evidence>
<comment type="caution">
    <text evidence="1">The sequence shown here is derived from an EMBL/GenBank/DDBJ whole genome shotgun (WGS) entry which is preliminary data.</text>
</comment>
<dbReference type="AlphaFoldDB" id="A0AAV0XRW8"/>
<accession>A0AAV0XRW8</accession>
<dbReference type="PANTHER" id="PTHR46289:SF17">
    <property type="entry name" value="HAT C-TERMINAL DIMERISATION DOMAIN-CONTAINING PROTEIN"/>
    <property type="match status" value="1"/>
</dbReference>
<dbReference type="EMBL" id="CARXXK010000251">
    <property type="protein sequence ID" value="CAI6370197.1"/>
    <property type="molecule type" value="Genomic_DNA"/>
</dbReference>